<comment type="caution">
    <text evidence="3">The sequence shown here is derived from an EMBL/GenBank/DDBJ whole genome shotgun (WGS) entry which is preliminary data.</text>
</comment>
<dbReference type="InterPro" id="IPR036282">
    <property type="entry name" value="Glutathione-S-Trfase_C_sf"/>
</dbReference>
<dbReference type="Gene3D" id="1.20.1050.10">
    <property type="match status" value="1"/>
</dbReference>
<dbReference type="PANTHER" id="PTHR11260:SF615">
    <property type="entry name" value="GLUTATHIONE S-TRANSFERASE U17"/>
    <property type="match status" value="1"/>
</dbReference>
<organism evidence="3 4">
    <name type="scientific">Genlisea aurea</name>
    <dbReference type="NCBI Taxonomy" id="192259"/>
    <lineage>
        <taxon>Eukaryota</taxon>
        <taxon>Viridiplantae</taxon>
        <taxon>Streptophyta</taxon>
        <taxon>Embryophyta</taxon>
        <taxon>Tracheophyta</taxon>
        <taxon>Spermatophyta</taxon>
        <taxon>Magnoliopsida</taxon>
        <taxon>eudicotyledons</taxon>
        <taxon>Gunneridae</taxon>
        <taxon>Pentapetalae</taxon>
        <taxon>asterids</taxon>
        <taxon>lamiids</taxon>
        <taxon>Lamiales</taxon>
        <taxon>Lentibulariaceae</taxon>
        <taxon>Genlisea</taxon>
    </lineage>
</organism>
<gene>
    <name evidence="3" type="ORF">M569_14778</name>
</gene>
<reference evidence="3 4" key="1">
    <citation type="journal article" date="2013" name="BMC Genomics">
        <title>The miniature genome of a carnivorous plant Genlisea aurea contains a low number of genes and short non-coding sequences.</title>
        <authorList>
            <person name="Leushkin E.V."/>
            <person name="Sutormin R.A."/>
            <person name="Nabieva E.R."/>
            <person name="Penin A.A."/>
            <person name="Kondrashov A.S."/>
            <person name="Logacheva M.D."/>
        </authorList>
    </citation>
    <scope>NUCLEOTIDE SEQUENCE [LARGE SCALE GENOMIC DNA]</scope>
</reference>
<dbReference type="GO" id="GO:0004364">
    <property type="term" value="F:glutathione transferase activity"/>
    <property type="evidence" value="ECO:0007669"/>
    <property type="project" value="UniProtKB-UniRule"/>
</dbReference>
<name>S8DBD3_9LAMI</name>
<feature type="domain" description="GST C-terminal" evidence="2">
    <location>
        <begin position="1"/>
        <end position="109"/>
    </location>
</feature>
<dbReference type="EC" id="2.5.1.18" evidence="1"/>
<keyword evidence="1" id="KW-0963">Cytoplasm</keyword>
<dbReference type="AlphaFoldDB" id="S8DBD3"/>
<dbReference type="SUPFAM" id="SSF47616">
    <property type="entry name" value="GST C-terminal domain-like"/>
    <property type="match status" value="1"/>
</dbReference>
<dbReference type="Proteomes" id="UP000015453">
    <property type="component" value="Unassembled WGS sequence"/>
</dbReference>
<evidence type="ECO:0000256" key="1">
    <source>
        <dbReference type="RuleBase" id="RU369102"/>
    </source>
</evidence>
<dbReference type="InterPro" id="IPR010987">
    <property type="entry name" value="Glutathione-S-Trfase_C-like"/>
</dbReference>
<dbReference type="PANTHER" id="PTHR11260">
    <property type="entry name" value="GLUTATHIONE S-TRANSFERASE, GST, SUPERFAMILY, GST DOMAIN CONTAINING"/>
    <property type="match status" value="1"/>
</dbReference>
<dbReference type="InterPro" id="IPR045074">
    <property type="entry name" value="GST_C_Tau"/>
</dbReference>
<dbReference type="GO" id="GO:0005829">
    <property type="term" value="C:cytosol"/>
    <property type="evidence" value="ECO:0007669"/>
    <property type="project" value="UniProtKB-SubCell"/>
</dbReference>
<comment type="function">
    <text evidence="1">Is involved in the conjugation of reduced glutathione to a wide number of exogenous and endogenous hydrophobic electrophiles.</text>
</comment>
<dbReference type="InterPro" id="IPR045073">
    <property type="entry name" value="Omega/Tau-like"/>
</dbReference>
<sequence>MLSEGEEAEKMKGDTIEALGRLEEVFAATSRGLGFFGGERIGYLDMCLGCFVPWIEVTSRMGGVDLIDENRTPNLFRWSRRFNSDPAVEEFVPDAENLMAFAKRFAAKFKGVKL</sequence>
<evidence type="ECO:0000259" key="2">
    <source>
        <dbReference type="PROSITE" id="PS50405"/>
    </source>
</evidence>
<evidence type="ECO:0000313" key="4">
    <source>
        <dbReference type="Proteomes" id="UP000015453"/>
    </source>
</evidence>
<dbReference type="OrthoDB" id="4951845at2759"/>
<comment type="catalytic activity">
    <reaction evidence="1">
        <text>RX + glutathione = an S-substituted glutathione + a halide anion + H(+)</text>
        <dbReference type="Rhea" id="RHEA:16437"/>
        <dbReference type="ChEBI" id="CHEBI:15378"/>
        <dbReference type="ChEBI" id="CHEBI:16042"/>
        <dbReference type="ChEBI" id="CHEBI:17792"/>
        <dbReference type="ChEBI" id="CHEBI:57925"/>
        <dbReference type="ChEBI" id="CHEBI:90779"/>
        <dbReference type="EC" id="2.5.1.18"/>
    </reaction>
</comment>
<dbReference type="PROSITE" id="PS50405">
    <property type="entry name" value="GST_CTER"/>
    <property type="match status" value="1"/>
</dbReference>
<accession>S8DBD3</accession>
<keyword evidence="1" id="KW-0808">Transferase</keyword>
<dbReference type="GO" id="GO:0006749">
    <property type="term" value="P:glutathione metabolic process"/>
    <property type="evidence" value="ECO:0007669"/>
    <property type="project" value="InterPro"/>
</dbReference>
<comment type="subcellular location">
    <subcellularLocation>
        <location evidence="1">Cytoplasm</location>
        <location evidence="1">Cytosol</location>
    </subcellularLocation>
</comment>
<protein>
    <recommendedName>
        <fullName evidence="1">Glutathione S-transferase</fullName>
        <ecNumber evidence="1">2.5.1.18</ecNumber>
    </recommendedName>
</protein>
<dbReference type="CDD" id="cd03185">
    <property type="entry name" value="GST_C_Tau"/>
    <property type="match status" value="1"/>
</dbReference>
<comment type="similarity">
    <text evidence="1">Belongs to the GST superfamily.</text>
</comment>
<evidence type="ECO:0000313" key="3">
    <source>
        <dbReference type="EMBL" id="EPS60028.1"/>
    </source>
</evidence>
<keyword evidence="4" id="KW-1185">Reference proteome</keyword>
<dbReference type="Pfam" id="PF13410">
    <property type="entry name" value="GST_C_2"/>
    <property type="match status" value="1"/>
</dbReference>
<proteinExistence type="inferred from homology"/>
<dbReference type="EMBL" id="AUSU01007884">
    <property type="protein sequence ID" value="EPS60028.1"/>
    <property type="molecule type" value="Genomic_DNA"/>
</dbReference>